<keyword evidence="5" id="KW-1185">Reference proteome</keyword>
<gene>
    <name evidence="4" type="ORF">SAMN06264855_105115</name>
</gene>
<accession>A0A238W4F4</accession>
<organism evidence="4 5">
    <name type="scientific">Halorubrum vacuolatum</name>
    <name type="common">Natronobacterium vacuolatum</name>
    <dbReference type="NCBI Taxonomy" id="63740"/>
    <lineage>
        <taxon>Archaea</taxon>
        <taxon>Methanobacteriati</taxon>
        <taxon>Methanobacteriota</taxon>
        <taxon>Stenosarchaea group</taxon>
        <taxon>Halobacteria</taxon>
        <taxon>Halobacteriales</taxon>
        <taxon>Haloferacaceae</taxon>
        <taxon>Halorubrum</taxon>
    </lineage>
</organism>
<dbReference type="SUPFAM" id="SSF51161">
    <property type="entry name" value="Trimeric LpxA-like enzymes"/>
    <property type="match status" value="1"/>
</dbReference>
<dbReference type="InterPro" id="IPR018357">
    <property type="entry name" value="Hexapep_transf_CS"/>
</dbReference>
<reference evidence="4 5" key="1">
    <citation type="submission" date="2017-06" db="EMBL/GenBank/DDBJ databases">
        <authorList>
            <person name="Kim H.J."/>
            <person name="Triplett B.A."/>
        </authorList>
    </citation>
    <scope>NUCLEOTIDE SEQUENCE [LARGE SCALE GENOMIC DNA]</scope>
    <source>
        <strain evidence="4 5">DSM 8800</strain>
    </source>
</reference>
<dbReference type="AlphaFoldDB" id="A0A238W4F4"/>
<evidence type="ECO:0000256" key="1">
    <source>
        <dbReference type="ARBA" id="ARBA00007274"/>
    </source>
</evidence>
<dbReference type="Pfam" id="PF00132">
    <property type="entry name" value="Hexapep"/>
    <property type="match status" value="1"/>
</dbReference>
<dbReference type="Proteomes" id="UP000198397">
    <property type="component" value="Unassembled WGS sequence"/>
</dbReference>
<feature type="region of interest" description="Disordered" evidence="3">
    <location>
        <begin position="252"/>
        <end position="274"/>
    </location>
</feature>
<dbReference type="RefSeq" id="WP_089384386.1">
    <property type="nucleotide sequence ID" value="NZ_FZNQ01000005.1"/>
</dbReference>
<dbReference type="PANTHER" id="PTHR23416">
    <property type="entry name" value="SIALIC ACID SYNTHASE-RELATED"/>
    <property type="match status" value="1"/>
</dbReference>
<dbReference type="InterPro" id="IPR051159">
    <property type="entry name" value="Hexapeptide_acetyltransf"/>
</dbReference>
<evidence type="ECO:0000313" key="4">
    <source>
        <dbReference type="EMBL" id="SNR41442.1"/>
    </source>
</evidence>
<dbReference type="PROSITE" id="PS00101">
    <property type="entry name" value="HEXAPEP_TRANSFERASES"/>
    <property type="match status" value="1"/>
</dbReference>
<proteinExistence type="inferred from homology"/>
<evidence type="ECO:0000313" key="5">
    <source>
        <dbReference type="Proteomes" id="UP000198397"/>
    </source>
</evidence>
<keyword evidence="2 4" id="KW-0808">Transferase</keyword>
<dbReference type="Gene3D" id="2.160.10.10">
    <property type="entry name" value="Hexapeptide repeat proteins"/>
    <property type="match status" value="1"/>
</dbReference>
<evidence type="ECO:0000256" key="2">
    <source>
        <dbReference type="ARBA" id="ARBA00022679"/>
    </source>
</evidence>
<dbReference type="InterPro" id="IPR001451">
    <property type="entry name" value="Hexapep"/>
</dbReference>
<dbReference type="GO" id="GO:0008374">
    <property type="term" value="F:O-acyltransferase activity"/>
    <property type="evidence" value="ECO:0007669"/>
    <property type="project" value="TreeGrafter"/>
</dbReference>
<dbReference type="OrthoDB" id="224761at2157"/>
<dbReference type="CDD" id="cd04647">
    <property type="entry name" value="LbH_MAT_like"/>
    <property type="match status" value="1"/>
</dbReference>
<dbReference type="GO" id="GO:0005829">
    <property type="term" value="C:cytosol"/>
    <property type="evidence" value="ECO:0007669"/>
    <property type="project" value="TreeGrafter"/>
</dbReference>
<dbReference type="PANTHER" id="PTHR23416:SF23">
    <property type="entry name" value="ACETYLTRANSFERASE C18B11.09C-RELATED"/>
    <property type="match status" value="1"/>
</dbReference>
<name>A0A238W4F4_HALVU</name>
<sequence>MKRHIELPSDAQDVIDQAVNHIDRRLSSDADTATAVQETLIDLFGERQVYEQYRAGRELPPMTRVRLRSYNPQNAFIEAEHWAEQEHKELQEAKYLQYLWRGFDLSPLSNNIAFALPFRQMLANHLFADAGDGLRLFGGIKIQCGHNIEMGDNTVVHNDVLLDDRGELVIGDRVSIADRAHIHTHGHDVVDQSNVTTYRTVIEDDVRLGYDAMVNAGCRIGENAMVGTSAMVRGDVPAHHIAVGSPAKGVKVKPGWESVADDPGPLTDRRSSRELDRELDNNVAFFDEFDRNLVPPNGL</sequence>
<dbReference type="InterPro" id="IPR011004">
    <property type="entry name" value="Trimer_LpxA-like_sf"/>
</dbReference>
<evidence type="ECO:0000256" key="3">
    <source>
        <dbReference type="SAM" id="MobiDB-lite"/>
    </source>
</evidence>
<comment type="similarity">
    <text evidence="1">Belongs to the transferase hexapeptide repeat family.</text>
</comment>
<dbReference type="EMBL" id="FZNQ01000005">
    <property type="protein sequence ID" value="SNR41442.1"/>
    <property type="molecule type" value="Genomic_DNA"/>
</dbReference>
<protein>
    <submittedName>
        <fullName evidence="4">Maltose O-acetyltransferase</fullName>
    </submittedName>
</protein>